<evidence type="ECO:0000256" key="3">
    <source>
        <dbReference type="ARBA" id="ARBA00022692"/>
    </source>
</evidence>
<evidence type="ECO:0000256" key="5">
    <source>
        <dbReference type="ARBA" id="ARBA00023136"/>
    </source>
</evidence>
<dbReference type="OrthoDB" id="10022113at2759"/>
<evidence type="ECO:0000313" key="10">
    <source>
        <dbReference type="Proteomes" id="UP000185944"/>
    </source>
</evidence>
<gene>
    <name evidence="9" type="ORF">NEDG_00340</name>
</gene>
<dbReference type="Proteomes" id="UP000185944">
    <property type="component" value="Unassembled WGS sequence"/>
</dbReference>
<dbReference type="InterPro" id="IPR024881">
    <property type="entry name" value="Tip"/>
</dbReference>
<keyword evidence="6" id="KW-0325">Glycoprotein</keyword>
<comment type="caution">
    <text evidence="9">The sequence shown here is derived from an EMBL/GenBank/DDBJ whole genome shotgun (WGS) entry which is preliminary data.</text>
</comment>
<accession>A0A177EIT7</accession>
<comment type="subcellular location">
    <subcellularLocation>
        <location evidence="1">Membrane</location>
        <topology evidence="1">Single-pass type I membrane protein</topology>
    </subcellularLocation>
</comment>
<keyword evidence="3 7" id="KW-0812">Transmembrane</keyword>
<feature type="domain" description="T-cell immunomodulatory protein TIP C2" evidence="8">
    <location>
        <begin position="421"/>
        <end position="482"/>
    </location>
</feature>
<name>A0A177EIT7_9MICR</name>
<organism evidence="9 10">
    <name type="scientific">Nematocida displodere</name>
    <dbReference type="NCBI Taxonomy" id="1805483"/>
    <lineage>
        <taxon>Eukaryota</taxon>
        <taxon>Fungi</taxon>
        <taxon>Fungi incertae sedis</taxon>
        <taxon>Microsporidia</taxon>
        <taxon>Nematocida</taxon>
    </lineage>
</organism>
<protein>
    <submittedName>
        <fullName evidence="9">Integrin alpha FG-GAP repeat containing protein 1</fullName>
    </submittedName>
</protein>
<evidence type="ECO:0000256" key="7">
    <source>
        <dbReference type="SAM" id="Phobius"/>
    </source>
</evidence>
<dbReference type="AlphaFoldDB" id="A0A177EIT7"/>
<keyword evidence="5 7" id="KW-0472">Membrane</keyword>
<evidence type="ECO:0000256" key="6">
    <source>
        <dbReference type="ARBA" id="ARBA00023180"/>
    </source>
</evidence>
<dbReference type="GO" id="GO:0005886">
    <property type="term" value="C:plasma membrane"/>
    <property type="evidence" value="ECO:0007669"/>
    <property type="project" value="TreeGrafter"/>
</dbReference>
<dbReference type="RefSeq" id="XP_067545466.1">
    <property type="nucleotide sequence ID" value="XM_067687758.1"/>
</dbReference>
<dbReference type="GeneID" id="93646690"/>
<dbReference type="Pfam" id="PF23122">
    <property type="entry name" value="C2_ITFG1"/>
    <property type="match status" value="1"/>
</dbReference>
<evidence type="ECO:0000256" key="2">
    <source>
        <dbReference type="ARBA" id="ARBA00006496"/>
    </source>
</evidence>
<dbReference type="SUPFAM" id="SSF69318">
    <property type="entry name" value="Integrin alpha N-terminal domain"/>
    <property type="match status" value="1"/>
</dbReference>
<proteinExistence type="inferred from homology"/>
<dbReference type="PANTHER" id="PTHR13412">
    <property type="entry name" value="T-CELL IMMUNOMODULATORY PROTEIN HOMOLOG"/>
    <property type="match status" value="1"/>
</dbReference>
<reference evidence="9 10" key="1">
    <citation type="submission" date="2016-02" db="EMBL/GenBank/DDBJ databases">
        <title>Discovery of a natural microsporidian pathogen with a broad tissue tropism in Caenorhabditis elegans.</title>
        <authorList>
            <person name="Luallen R.J."/>
            <person name="Reinke A.W."/>
            <person name="Tong L."/>
            <person name="Botts M.R."/>
            <person name="Felix M.-A."/>
            <person name="Troemel E.R."/>
        </authorList>
    </citation>
    <scope>NUCLEOTIDE SEQUENCE [LARGE SCALE GENOMIC DNA]</scope>
    <source>
        <strain evidence="9 10">JUm2807</strain>
    </source>
</reference>
<keyword evidence="9" id="KW-0401">Integrin</keyword>
<dbReference type="InterPro" id="IPR057089">
    <property type="entry name" value="C2_TIP"/>
</dbReference>
<evidence type="ECO:0000256" key="4">
    <source>
        <dbReference type="ARBA" id="ARBA00022989"/>
    </source>
</evidence>
<evidence type="ECO:0000313" key="9">
    <source>
        <dbReference type="EMBL" id="OAG31865.1"/>
    </source>
</evidence>
<sequence>MLWPWRRKDEDVAFDKAVLLMENFIPLSYGCAQKQRSTDIIGTNPERNKILVLTREGAGYVQKQALDTEHAVDYIIATDFSQSGLLDYLVISKKASGFGVSIYTASPQTQKEVGWSDTMPFLFSTGDLVPTLFLQKNRQTFFATGQSATPELAQASFGALRENHTSAFIDVNGDGVADLVLDTKDSRGRCLEVWLNVNNTFEKSSTIRVDNNSPFVFGDFLGHGSVDLLFPVNGHESGPGVAIFQNTRPFSHGKTLPDTENQDSSCFAPEPVFFPVLEKNEEIVIYNSNGPVFPAVFDVNSDTYPDLVLLVRDNNTGEVYPRSVINQEGKAFQSTDSVPYTDLGDLTVTSVSYLDAYSNKASDLLIYGEGATPAIYTLKNVSDITGYHLSMSSLSAHSPRDAYASGVVGSTYACRIVETGRMVLGFYPPQSGYAPLQSPISSMGLGRTTVFIGAVYTTVPSRTYPTSIQTDKIVPNSELLMSIRGGKIKPALYLNPDTYWTVAIPIFITLLLVFGLASAYFSYRERKRATKPYRNRYNLSFHAL</sequence>
<dbReference type="PANTHER" id="PTHR13412:SF0">
    <property type="entry name" value="T-CELL IMMUNOMODULATORY PROTEIN"/>
    <property type="match status" value="1"/>
</dbReference>
<dbReference type="VEuPathDB" id="MicrosporidiaDB:NEDG_00340"/>
<dbReference type="EMBL" id="LTDL01000014">
    <property type="protein sequence ID" value="OAG31865.1"/>
    <property type="molecule type" value="Genomic_DNA"/>
</dbReference>
<feature type="transmembrane region" description="Helical" evidence="7">
    <location>
        <begin position="499"/>
        <end position="521"/>
    </location>
</feature>
<evidence type="ECO:0000259" key="8">
    <source>
        <dbReference type="Pfam" id="PF23122"/>
    </source>
</evidence>
<comment type="similarity">
    <text evidence="2">Belongs to the TIP family.</text>
</comment>
<keyword evidence="4 7" id="KW-1133">Transmembrane helix</keyword>
<evidence type="ECO:0000256" key="1">
    <source>
        <dbReference type="ARBA" id="ARBA00004479"/>
    </source>
</evidence>
<dbReference type="InterPro" id="IPR028994">
    <property type="entry name" value="Integrin_alpha_N"/>
</dbReference>
<dbReference type="GO" id="GO:0007229">
    <property type="term" value="P:integrin-mediated signaling pathway"/>
    <property type="evidence" value="ECO:0007669"/>
    <property type="project" value="UniProtKB-KW"/>
</dbReference>
<keyword evidence="10" id="KW-1185">Reference proteome</keyword>